<dbReference type="PATRIC" id="fig|1068978.7.peg.1829"/>
<dbReference type="Proteomes" id="UP000062973">
    <property type="component" value="Chromosome"/>
</dbReference>
<accession>A0A076MVJ8</accession>
<sequence length="73" mass="8067">MRDSPAPAFREPRLGALRHAGQHRAERALLGGAQRAEQFEFTMFFPEGTPEAVVAEQASVVRGELESVRTLCE</sequence>
<gene>
    <name evidence="1" type="ORF">AMETH_1730</name>
</gene>
<dbReference type="HOGENOM" id="CLU_2696381_0_0_11"/>
<keyword evidence="2" id="KW-1185">Reference proteome</keyword>
<dbReference type="EMBL" id="CP009110">
    <property type="protein sequence ID" value="AIJ21822.1"/>
    <property type="molecule type" value="Genomic_DNA"/>
</dbReference>
<organism evidence="1 2">
    <name type="scientific">Amycolatopsis methanolica 239</name>
    <dbReference type="NCBI Taxonomy" id="1068978"/>
    <lineage>
        <taxon>Bacteria</taxon>
        <taxon>Bacillati</taxon>
        <taxon>Actinomycetota</taxon>
        <taxon>Actinomycetes</taxon>
        <taxon>Pseudonocardiales</taxon>
        <taxon>Pseudonocardiaceae</taxon>
        <taxon>Amycolatopsis</taxon>
        <taxon>Amycolatopsis methanolica group</taxon>
    </lineage>
</organism>
<proteinExistence type="predicted"/>
<reference evidence="1 2" key="1">
    <citation type="submission" date="2014-07" db="EMBL/GenBank/DDBJ databases">
        <title>Whole Genome Sequence of the Amycolatopsis methanolica 239.</title>
        <authorList>
            <person name="Tang B."/>
        </authorList>
    </citation>
    <scope>NUCLEOTIDE SEQUENCE [LARGE SCALE GENOMIC DNA]</scope>
    <source>
        <strain evidence="1 2">239</strain>
    </source>
</reference>
<dbReference type="KEGG" id="amq:AMETH_1730"/>
<evidence type="ECO:0000313" key="2">
    <source>
        <dbReference type="Proteomes" id="UP000062973"/>
    </source>
</evidence>
<dbReference type="AlphaFoldDB" id="A0A076MVJ8"/>
<name>A0A076MVJ8_AMYME</name>
<evidence type="ECO:0000313" key="1">
    <source>
        <dbReference type="EMBL" id="AIJ21822.1"/>
    </source>
</evidence>
<protein>
    <submittedName>
        <fullName evidence="1">Uncharacterized protein</fullName>
    </submittedName>
</protein>